<keyword evidence="2" id="KW-0808">Transferase</keyword>
<keyword evidence="3" id="KW-0418">Kinase</keyword>
<feature type="domain" description="HipA-like C-terminal" evidence="4">
    <location>
        <begin position="141"/>
        <end position="356"/>
    </location>
</feature>
<keyword evidence="7" id="KW-1185">Reference proteome</keyword>
<name>A0ABY3MXR0_9GAMM</name>
<evidence type="ECO:0000313" key="6">
    <source>
        <dbReference type="EMBL" id="TYK65993.1"/>
    </source>
</evidence>
<dbReference type="Pfam" id="PF07804">
    <property type="entry name" value="HipA_C"/>
    <property type="match status" value="1"/>
</dbReference>
<evidence type="ECO:0000256" key="3">
    <source>
        <dbReference type="ARBA" id="ARBA00022777"/>
    </source>
</evidence>
<dbReference type="Pfam" id="PF13657">
    <property type="entry name" value="Couple_hipA"/>
    <property type="match status" value="1"/>
</dbReference>
<evidence type="ECO:0000259" key="5">
    <source>
        <dbReference type="Pfam" id="PF13657"/>
    </source>
</evidence>
<organism evidence="6 7">
    <name type="scientific">Colwellia echini</name>
    <dbReference type="NCBI Taxonomy" id="1982103"/>
    <lineage>
        <taxon>Bacteria</taxon>
        <taxon>Pseudomonadati</taxon>
        <taxon>Pseudomonadota</taxon>
        <taxon>Gammaproteobacteria</taxon>
        <taxon>Alteromonadales</taxon>
        <taxon>Colwelliaceae</taxon>
        <taxon>Colwellia</taxon>
    </lineage>
</organism>
<dbReference type="RefSeq" id="WP_101345412.1">
    <property type="nucleotide sequence ID" value="NZ_PJAI02000006.1"/>
</dbReference>
<dbReference type="InterPro" id="IPR017508">
    <property type="entry name" value="HipA_N1"/>
</dbReference>
<gene>
    <name evidence="6" type="ORF">CWS31_006880</name>
</gene>
<protein>
    <submittedName>
        <fullName evidence="6">Type II toxin-antitoxin system HipA family toxin</fullName>
    </submittedName>
</protein>
<reference evidence="6 7" key="1">
    <citation type="submission" date="2019-08" db="EMBL/GenBank/DDBJ databases">
        <title>Microbe sample from Colwellia echini.</title>
        <authorList>
            <person name="Christiansen L."/>
            <person name="Pathiraja D."/>
            <person name="Schultz-Johansen M."/>
            <person name="Choi I.-G."/>
            <person name="Stougaard P."/>
        </authorList>
    </citation>
    <scope>NUCLEOTIDE SEQUENCE [LARGE SCALE GENOMIC DNA]</scope>
    <source>
        <strain evidence="6 7">A3</strain>
    </source>
</reference>
<dbReference type="InterPro" id="IPR012893">
    <property type="entry name" value="HipA-like_C"/>
</dbReference>
<dbReference type="PANTHER" id="PTHR37419">
    <property type="entry name" value="SERINE/THREONINE-PROTEIN KINASE TOXIN HIPA"/>
    <property type="match status" value="1"/>
</dbReference>
<evidence type="ECO:0000256" key="2">
    <source>
        <dbReference type="ARBA" id="ARBA00022679"/>
    </source>
</evidence>
<feature type="domain" description="HipA N-terminal subdomain 1" evidence="5">
    <location>
        <begin position="17"/>
        <end position="101"/>
    </location>
</feature>
<proteinExistence type="inferred from homology"/>
<comment type="caution">
    <text evidence="6">The sequence shown here is derived from an EMBL/GenBank/DDBJ whole genome shotgun (WGS) entry which is preliminary data.</text>
</comment>
<dbReference type="Proteomes" id="UP000815846">
    <property type="component" value="Unassembled WGS sequence"/>
</dbReference>
<sequence length="403" mass="46150">MNELPEKIKHININAFNKEAGALIQPGHFDFTYTCENPVSITMDCHPKTHTYGAMHPIFEQNLPEGYVRRYISQKLMKHATVNDMYLLALQGNKGIGHLSYTSLIKRNEVEQLNLNDIITWQGKDSLFGTLLDKYYLNGLVSGVQPKVLINANNDTNKSMEKSVFHQNDFIVKTFDDEFPLLTVNEYVCMEAARACHLGPSQCWISNDMNSFITERFDDTVNKTLAVEDFTVLMGRSGDEKYRSSYENVLKATRIFTNSQAQVQRMYTYIVFNCLIGNGDAHLKNFAIQYDNSRNNIQLTPPYDITHTLIYGTVDNKMALKMEGVKTFPDRKRLVKLGINERVDKPERIIEYIAGTIRDFLEQSPEVGMVPELKSSILRSVHTGTSLHYSTQGFIHDKQRKFT</sequence>
<evidence type="ECO:0000259" key="4">
    <source>
        <dbReference type="Pfam" id="PF07804"/>
    </source>
</evidence>
<dbReference type="PANTHER" id="PTHR37419:SF1">
    <property type="entry name" value="SERINE_THREONINE-PROTEIN KINASE TOXIN HIPA"/>
    <property type="match status" value="1"/>
</dbReference>
<comment type="similarity">
    <text evidence="1">Belongs to the HipA Ser/Thr kinase family.</text>
</comment>
<accession>A0ABY3MXR0</accession>
<dbReference type="InterPro" id="IPR052028">
    <property type="entry name" value="HipA_Ser/Thr_kinase"/>
</dbReference>
<evidence type="ECO:0000256" key="1">
    <source>
        <dbReference type="ARBA" id="ARBA00010164"/>
    </source>
</evidence>
<dbReference type="Gene3D" id="1.10.1070.20">
    <property type="match status" value="1"/>
</dbReference>
<evidence type="ECO:0000313" key="7">
    <source>
        <dbReference type="Proteomes" id="UP000815846"/>
    </source>
</evidence>
<dbReference type="EMBL" id="PJAI02000006">
    <property type="protein sequence ID" value="TYK65993.1"/>
    <property type="molecule type" value="Genomic_DNA"/>
</dbReference>